<reference evidence="3" key="2">
    <citation type="submission" date="2021-04" db="EMBL/GenBank/DDBJ databases">
        <authorList>
            <person name="Gilroy R."/>
        </authorList>
    </citation>
    <scope>NUCLEOTIDE SEQUENCE</scope>
    <source>
        <strain evidence="3">ChiW7-2402</strain>
    </source>
</reference>
<feature type="region of interest" description="Disordered" evidence="1">
    <location>
        <begin position="229"/>
        <end position="253"/>
    </location>
</feature>
<dbReference type="EMBL" id="DXBB01000034">
    <property type="protein sequence ID" value="HIZ72271.1"/>
    <property type="molecule type" value="Genomic_DNA"/>
</dbReference>
<evidence type="ECO:0000313" key="3">
    <source>
        <dbReference type="EMBL" id="HIZ72271.1"/>
    </source>
</evidence>
<dbReference type="AlphaFoldDB" id="A0A9D2G4U7"/>
<feature type="transmembrane region" description="Helical" evidence="2">
    <location>
        <begin position="152"/>
        <end position="171"/>
    </location>
</feature>
<organism evidence="3 4">
    <name type="scientific">Candidatus Gallimonas intestinavium</name>
    <dbReference type="NCBI Taxonomy" id="2838603"/>
    <lineage>
        <taxon>Bacteria</taxon>
        <taxon>Bacillati</taxon>
        <taxon>Bacillota</taxon>
        <taxon>Clostridia</taxon>
        <taxon>Candidatus Gallimonas</taxon>
    </lineage>
</organism>
<feature type="transmembrane region" description="Helical" evidence="2">
    <location>
        <begin position="35"/>
        <end position="55"/>
    </location>
</feature>
<feature type="transmembrane region" description="Helical" evidence="2">
    <location>
        <begin position="121"/>
        <end position="140"/>
    </location>
</feature>
<dbReference type="Proteomes" id="UP000824102">
    <property type="component" value="Unassembled WGS sequence"/>
</dbReference>
<protein>
    <submittedName>
        <fullName evidence="3">Uncharacterized protein</fullName>
    </submittedName>
</protein>
<reference evidence="3" key="1">
    <citation type="journal article" date="2021" name="PeerJ">
        <title>Extensive microbial diversity within the chicken gut microbiome revealed by metagenomics and culture.</title>
        <authorList>
            <person name="Gilroy R."/>
            <person name="Ravi A."/>
            <person name="Getino M."/>
            <person name="Pursley I."/>
            <person name="Horton D.L."/>
            <person name="Alikhan N.F."/>
            <person name="Baker D."/>
            <person name="Gharbi K."/>
            <person name="Hall N."/>
            <person name="Watson M."/>
            <person name="Adriaenssens E.M."/>
            <person name="Foster-Nyarko E."/>
            <person name="Jarju S."/>
            <person name="Secka A."/>
            <person name="Antonio M."/>
            <person name="Oren A."/>
            <person name="Chaudhuri R.R."/>
            <person name="La Ragione R."/>
            <person name="Hildebrand F."/>
            <person name="Pallen M.J."/>
        </authorList>
    </citation>
    <scope>NUCLEOTIDE SEQUENCE</scope>
    <source>
        <strain evidence="3">ChiW7-2402</strain>
    </source>
</reference>
<gene>
    <name evidence="3" type="ORF">H9964_01680</name>
</gene>
<feature type="transmembrane region" description="Helical" evidence="2">
    <location>
        <begin position="183"/>
        <end position="206"/>
    </location>
</feature>
<keyword evidence="2" id="KW-0812">Transmembrane</keyword>
<evidence type="ECO:0000256" key="1">
    <source>
        <dbReference type="SAM" id="MobiDB-lite"/>
    </source>
</evidence>
<sequence length="253" mass="29114">MLNEAPKKPKKVVDYAHPNAWQLFWRIQKESWRRMLTPALMYFFMSLMMLAVQVIEIVWLQIVLGIACIAGGIFFNAHLMFHFGDAHYDTFLSGRLYRKREQEEGIFTAPDHHVEKEYRPWKGFFIGFLIGLPVIILGILSGALEGTTAGNAMLWAFAMLAGCAIVPITWLRNYVSGLAGLSYFWTIPTVIVPIVVSGVFYMLGAWNNQRKRTRREEREAAIKAAAEAAREERLHHVQTEEQRKKTLQSKKKR</sequence>
<feature type="compositionally biased region" description="Basic and acidic residues" evidence="1">
    <location>
        <begin position="229"/>
        <end position="244"/>
    </location>
</feature>
<proteinExistence type="predicted"/>
<evidence type="ECO:0000256" key="2">
    <source>
        <dbReference type="SAM" id="Phobius"/>
    </source>
</evidence>
<comment type="caution">
    <text evidence="3">The sequence shown here is derived from an EMBL/GenBank/DDBJ whole genome shotgun (WGS) entry which is preliminary data.</text>
</comment>
<keyword evidence="2" id="KW-0472">Membrane</keyword>
<feature type="transmembrane region" description="Helical" evidence="2">
    <location>
        <begin position="62"/>
        <end position="83"/>
    </location>
</feature>
<evidence type="ECO:0000313" key="4">
    <source>
        <dbReference type="Proteomes" id="UP000824102"/>
    </source>
</evidence>
<accession>A0A9D2G4U7</accession>
<name>A0A9D2G4U7_9FIRM</name>
<keyword evidence="2" id="KW-1133">Transmembrane helix</keyword>